<protein>
    <submittedName>
        <fullName evidence="2">Phytoene synthase</fullName>
    </submittedName>
</protein>
<keyword evidence="5" id="KW-1185">Reference proteome</keyword>
<proteinExistence type="predicted"/>
<comment type="caution">
    <text evidence="2">The sequence shown here is derived from an EMBL/GenBank/DDBJ whole genome shotgun (WGS) entry which is preliminary data.</text>
</comment>
<dbReference type="InterPro" id="IPR002060">
    <property type="entry name" value="Squ/phyt_synthse"/>
</dbReference>
<dbReference type="GO" id="GO:0051996">
    <property type="term" value="F:squalene synthase [NAD(P)H] activity"/>
    <property type="evidence" value="ECO:0007669"/>
    <property type="project" value="InterPro"/>
</dbReference>
<dbReference type="PROSITE" id="PS01045">
    <property type="entry name" value="SQUALEN_PHYTOEN_SYN_2"/>
    <property type="match status" value="1"/>
</dbReference>
<organism evidence="2 4">
    <name type="scientific">Thermus scotoductus</name>
    <dbReference type="NCBI Taxonomy" id="37636"/>
    <lineage>
        <taxon>Bacteria</taxon>
        <taxon>Thermotogati</taxon>
        <taxon>Deinococcota</taxon>
        <taxon>Deinococci</taxon>
        <taxon>Thermales</taxon>
        <taxon>Thermaceae</taxon>
        <taxon>Thermus</taxon>
    </lineage>
</organism>
<dbReference type="InterPro" id="IPR033904">
    <property type="entry name" value="Trans_IPPS_HH"/>
</dbReference>
<keyword evidence="1" id="KW-0808">Transferase</keyword>
<dbReference type="SFLD" id="SFLDG01018">
    <property type="entry name" value="Squalene/Phytoene_Synthase_Lik"/>
    <property type="match status" value="1"/>
</dbReference>
<dbReference type="SUPFAM" id="SSF48576">
    <property type="entry name" value="Terpenoid synthases"/>
    <property type="match status" value="1"/>
</dbReference>
<evidence type="ECO:0000313" key="5">
    <source>
        <dbReference type="Proteomes" id="UP000287962"/>
    </source>
</evidence>
<dbReference type="Pfam" id="PF00494">
    <property type="entry name" value="SQS_PSY"/>
    <property type="match status" value="1"/>
</dbReference>
<dbReference type="InterPro" id="IPR019845">
    <property type="entry name" value="Squalene/phytoene_synthase_CS"/>
</dbReference>
<dbReference type="CDD" id="cd00683">
    <property type="entry name" value="Trans_IPPS_HH"/>
    <property type="match status" value="1"/>
</dbReference>
<evidence type="ECO:0000313" key="2">
    <source>
        <dbReference type="EMBL" id="RTH34711.1"/>
    </source>
</evidence>
<dbReference type="Gene3D" id="1.10.600.10">
    <property type="entry name" value="Farnesyl Diphosphate Synthase"/>
    <property type="match status" value="1"/>
</dbReference>
<reference evidence="3" key="1">
    <citation type="submission" date="2017-10" db="EMBL/GenBank/DDBJ databases">
        <authorList>
            <person name="Wilpiszeski R.L."/>
            <person name="Zhidan Z."/>
            <person name="House C.H."/>
        </authorList>
    </citation>
    <scope>NUCLEOTIDE SEQUENCE</scope>
    <source>
        <strain evidence="3">12_S12</strain>
    </source>
</reference>
<dbReference type="GO" id="GO:0004311">
    <property type="term" value="F:geranylgeranyl diphosphate synthase activity"/>
    <property type="evidence" value="ECO:0007669"/>
    <property type="project" value="InterPro"/>
</dbReference>
<reference evidence="4 5" key="2">
    <citation type="journal article" date="2019" name="Extremophiles">
        <title>Biogeography of thermophiles and predominance of Thermus scotoductus in domestic water heaters.</title>
        <authorList>
            <person name="Wilpiszeski R.L."/>
            <person name="Zhang Z."/>
            <person name="House C.H."/>
        </authorList>
    </citation>
    <scope>NUCLEOTIDE SEQUENCE [LARGE SCALE GENOMIC DNA]</scope>
    <source>
        <strain evidence="3 5">12_S12</strain>
        <strain evidence="2 4">20_S20</strain>
    </source>
</reference>
<dbReference type="EMBL" id="PEMD01000019">
    <property type="protein sequence ID" value="RTH34711.1"/>
    <property type="molecule type" value="Genomic_DNA"/>
</dbReference>
<dbReference type="Proteomes" id="UP000287962">
    <property type="component" value="Unassembled WGS sequence"/>
</dbReference>
<gene>
    <name evidence="3" type="ORF">CSW25_01930</name>
    <name evidence="2" type="ORF">CSW33_00885</name>
</gene>
<dbReference type="RefSeq" id="WP_126164391.1">
    <property type="nucleotide sequence ID" value="NZ_PELO01000025.1"/>
</dbReference>
<evidence type="ECO:0000313" key="4">
    <source>
        <dbReference type="Proteomes" id="UP000286928"/>
    </source>
</evidence>
<dbReference type="InterPro" id="IPR008949">
    <property type="entry name" value="Isoprenoid_synthase_dom_sf"/>
</dbReference>
<accession>A0A430SDI5</accession>
<dbReference type="AlphaFoldDB" id="A0A430SDI5"/>
<dbReference type="GO" id="GO:0016117">
    <property type="term" value="P:carotenoid biosynthetic process"/>
    <property type="evidence" value="ECO:0007669"/>
    <property type="project" value="UniProtKB-ARBA"/>
</dbReference>
<evidence type="ECO:0000313" key="3">
    <source>
        <dbReference type="EMBL" id="RTI09438.1"/>
    </source>
</evidence>
<dbReference type="Proteomes" id="UP000286928">
    <property type="component" value="Unassembled WGS sequence"/>
</dbReference>
<dbReference type="InterPro" id="IPR044843">
    <property type="entry name" value="Trans_IPPS_bact-type"/>
</dbReference>
<evidence type="ECO:0000256" key="1">
    <source>
        <dbReference type="ARBA" id="ARBA00022679"/>
    </source>
</evidence>
<dbReference type="PANTHER" id="PTHR31480">
    <property type="entry name" value="BIFUNCTIONAL LYCOPENE CYCLASE/PHYTOENE SYNTHASE"/>
    <property type="match status" value="1"/>
</dbReference>
<name>A0A430SDI5_THESC</name>
<dbReference type="SFLD" id="SFLDG01212">
    <property type="entry name" value="Phytoene_synthase_like"/>
    <property type="match status" value="1"/>
</dbReference>
<dbReference type="SFLD" id="SFLDS00005">
    <property type="entry name" value="Isoprenoid_Synthase_Type_I"/>
    <property type="match status" value="1"/>
</dbReference>
<sequence>MEPNWRLIAHILRRHSTTFYWGSFLFPKEERKGVWAVYAACRLGDDAVDGLGAGEEALKAWWQGIERAFRGKPQTEWERGLAWALTRWPIPQEAFRHMWQGFRLDLGPVHLETEKELLRYCYQVGGTVGRMVTPIVGGSKEVEGKAILLGQAMQLTNILRDVGEDLERDRVYLPAELLKHFGVSLEHLKQGRITPEYRNLMAHLESRARLLYQEGLKGLSGLRVGRGAIAFAALQYQAILDKLRLSGYDNLHRRAHLKPWERLQLLPQALRISQISFLATQIR</sequence>
<dbReference type="EMBL" id="PEML01000037">
    <property type="protein sequence ID" value="RTI09438.1"/>
    <property type="molecule type" value="Genomic_DNA"/>
</dbReference>